<gene>
    <name evidence="1" type="ORF">SAMN05421504_106391</name>
</gene>
<reference evidence="1 2" key="1">
    <citation type="submission" date="2016-10" db="EMBL/GenBank/DDBJ databases">
        <authorList>
            <person name="de Groot N.N."/>
        </authorList>
    </citation>
    <scope>NUCLEOTIDE SEQUENCE [LARGE SCALE GENOMIC DNA]</scope>
    <source>
        <strain evidence="1 2">CPCC 202699</strain>
    </source>
</reference>
<dbReference type="STRING" id="589385.SAMN05421504_106391"/>
<evidence type="ECO:0000313" key="1">
    <source>
        <dbReference type="EMBL" id="SDY68806.1"/>
    </source>
</evidence>
<proteinExistence type="predicted"/>
<keyword evidence="2" id="KW-1185">Reference proteome</keyword>
<dbReference type="EMBL" id="FNON01000006">
    <property type="protein sequence ID" value="SDY68806.1"/>
    <property type="molecule type" value="Genomic_DNA"/>
</dbReference>
<evidence type="ECO:0008006" key="3">
    <source>
        <dbReference type="Google" id="ProtNLM"/>
    </source>
</evidence>
<dbReference type="RefSeq" id="WP_245757553.1">
    <property type="nucleotide sequence ID" value="NZ_FNON01000006.1"/>
</dbReference>
<accession>A0A1H3LWR5</accession>
<evidence type="ECO:0000313" key="2">
    <source>
        <dbReference type="Proteomes" id="UP000199515"/>
    </source>
</evidence>
<sequence>MVTMVGMTNRGRWEGHPELLRERSRLGVVRAADLEEAGIHSSTIYDRCLPGGPWQILLPGIILRHNGKPTQDQRATGALLYTGPDAMLTGVEACRRHGLSPDELPDDMGIHVLNPHEIKVRSVDYLTVERTRRAPTPIVRNKLLLSPLVRATTDAVRGLRSVDPIQKLLIEAIQRGRCAPEALLAELDIGTTRGTAIPRRLLKEWANIRSIAEARAKALSHRLPVPPSHWNVPLHSQAGHYVGCPDAWWDDIGLAWEIDSFEFHFYREGYARTLTRNNRYAAAGITVVQTVPSRLGTDPAGVLAELKAAYAVAASRVRPDVRLGAA</sequence>
<organism evidence="1 2">
    <name type="scientific">Amycolatopsis xylanica</name>
    <dbReference type="NCBI Taxonomy" id="589385"/>
    <lineage>
        <taxon>Bacteria</taxon>
        <taxon>Bacillati</taxon>
        <taxon>Actinomycetota</taxon>
        <taxon>Actinomycetes</taxon>
        <taxon>Pseudonocardiales</taxon>
        <taxon>Pseudonocardiaceae</taxon>
        <taxon>Amycolatopsis</taxon>
    </lineage>
</organism>
<protein>
    <recommendedName>
        <fullName evidence="3">Transcriptional regulator, AbiEi antitoxin, Type IV TA system</fullName>
    </recommendedName>
</protein>
<dbReference type="Proteomes" id="UP000199515">
    <property type="component" value="Unassembled WGS sequence"/>
</dbReference>
<dbReference type="AlphaFoldDB" id="A0A1H3LWR5"/>
<name>A0A1H3LWR5_9PSEU</name>